<name>A0A077M234_9MICO</name>
<dbReference type="Proteomes" id="UP000035721">
    <property type="component" value="Unassembled WGS sequence"/>
</dbReference>
<keyword evidence="4" id="KW-1185">Reference proteome</keyword>
<comment type="caution">
    <text evidence="3">The sequence shown here is derived from an EMBL/GenBank/DDBJ whole genome shotgun (WGS) entry which is preliminary data.</text>
</comment>
<organism evidence="3 4">
    <name type="scientific">Nostocoides japonicum T1-X7</name>
    <dbReference type="NCBI Taxonomy" id="1194083"/>
    <lineage>
        <taxon>Bacteria</taxon>
        <taxon>Bacillati</taxon>
        <taxon>Actinomycetota</taxon>
        <taxon>Actinomycetes</taxon>
        <taxon>Micrococcales</taxon>
        <taxon>Intrasporangiaceae</taxon>
        <taxon>Nostocoides</taxon>
    </lineage>
</organism>
<accession>A0A077M234</accession>
<sequence length="714" mass="75774">MRRPYRSTRRRARSLLVAAVTTAALAIGWAVATSATAAPVAAHGSHTAVTLTAVSNPHPQYVSGGDVLLQVDGSSARPAVTLNGRSVSSDFVRRTDGTWLGLVDGLRRGHNTVVARSGSHRSTLAVDNHPITGPVFAGRQQTPFYCETTAYGLPAATPPECSAPTSVTYQYKSTDGSFKALADPAHTPSDLATATVDGRSVPYIVRLEQGTIDRAVYQVAALWDGSDPSPYTPDTSWNGRLVYTFGGGCNAGFHQGATTGGVMEDAMLSQGYAVASSSLNVLDQNCNIVLSAEAAMMVKEHVIETYGPVAHTIGWGGSGGAIQQYNIADAYPGILDGIIPTISFPDVLTTLQPVADCALLERYYAGAGASLTDAQRRAIEGFTTTSTCGSWVLTFANRVTATGSCPDAVPADVRWNPTTNPTGVKCDVFEQLIDILGRKASTGYARRTVDNVGVQYGLAALKAGAITPQQFIDLNASIGGFDANGNPTTTRSTADRWALRAAYRADLMNAASQGLKDTAIIDQRWDLDRAGIGNDIHTSEWSFVVRARLQKANDTYANQVIIANQPVPDQMAAAGSYELNAMDRWLTAVDADPSHRSLSTKIIRDKPADLGDGCYLSATERILEPLSTSNTGRCGAAYPVATNTRIAAGASWSMDNTMKCSRSRIDFSSYGVRFTAAQKQALRAVFPTGVCDYAKPGVLQEAPAGTWRSYSPAR</sequence>
<evidence type="ECO:0000313" key="3">
    <source>
        <dbReference type="EMBL" id="CCH78225.1"/>
    </source>
</evidence>
<dbReference type="AlphaFoldDB" id="A0A077M234"/>
<reference evidence="3 4" key="1">
    <citation type="journal article" date="2013" name="ISME J.">
        <title>A metabolic model for members of the genus Tetrasphaera involved in enhanced biological phosphorus removal.</title>
        <authorList>
            <person name="Kristiansen R."/>
            <person name="Nguyen H.T.T."/>
            <person name="Saunders A.M."/>
            <person name="Nielsen J.L."/>
            <person name="Wimmer R."/>
            <person name="Le V.Q."/>
            <person name="McIlroy S.J."/>
            <person name="Petrovski S."/>
            <person name="Seviour R.J."/>
            <person name="Calteau A."/>
            <person name="Nielsen K.L."/>
            <person name="Nielsen P.H."/>
        </authorList>
    </citation>
    <scope>NUCLEOTIDE SEQUENCE [LARGE SCALE GENOMIC DNA]</scope>
    <source>
        <strain evidence="3 4">T1-X7</strain>
    </source>
</reference>
<feature type="signal peptide" evidence="1">
    <location>
        <begin position="1"/>
        <end position="37"/>
    </location>
</feature>
<proteinExistence type="predicted"/>
<feature type="chain" id="PRO_5001720821" description="DUF6351 domain-containing protein" evidence="1">
    <location>
        <begin position="38"/>
        <end position="714"/>
    </location>
</feature>
<gene>
    <name evidence="3" type="ORF">BN12_2630005</name>
</gene>
<dbReference type="Pfam" id="PF19878">
    <property type="entry name" value="DUF6351"/>
    <property type="match status" value="1"/>
</dbReference>
<evidence type="ECO:0000313" key="4">
    <source>
        <dbReference type="Proteomes" id="UP000035721"/>
    </source>
</evidence>
<dbReference type="OrthoDB" id="3078806at2"/>
<keyword evidence="1" id="KW-0732">Signal</keyword>
<dbReference type="EMBL" id="CAJB01000183">
    <property type="protein sequence ID" value="CCH78225.1"/>
    <property type="molecule type" value="Genomic_DNA"/>
</dbReference>
<evidence type="ECO:0000256" key="1">
    <source>
        <dbReference type="SAM" id="SignalP"/>
    </source>
</evidence>
<dbReference type="RefSeq" id="WP_053080123.1">
    <property type="nucleotide sequence ID" value="NZ_HF570958.1"/>
</dbReference>
<dbReference type="InterPro" id="IPR045556">
    <property type="entry name" value="DUF6351"/>
</dbReference>
<protein>
    <recommendedName>
        <fullName evidence="2">DUF6351 domain-containing protein</fullName>
    </recommendedName>
</protein>
<feature type="domain" description="DUF6351" evidence="2">
    <location>
        <begin position="53"/>
        <end position="701"/>
    </location>
</feature>
<dbReference type="STRING" id="1194083.BN12_2630005"/>
<evidence type="ECO:0000259" key="2">
    <source>
        <dbReference type="Pfam" id="PF19878"/>
    </source>
</evidence>